<evidence type="ECO:0000256" key="3">
    <source>
        <dbReference type="ARBA" id="ARBA00010199"/>
    </source>
</evidence>
<feature type="transmembrane region" description="Helical" evidence="9">
    <location>
        <begin position="345"/>
        <end position="367"/>
    </location>
</feature>
<feature type="transmembrane region" description="Helical" evidence="9">
    <location>
        <begin position="469"/>
        <end position="488"/>
    </location>
</feature>
<dbReference type="AlphaFoldDB" id="A0A1R3J2E1"/>
<dbReference type="OMA" id="QTWEGLS"/>
<evidence type="ECO:0000313" key="11">
    <source>
        <dbReference type="Proteomes" id="UP000188268"/>
    </source>
</evidence>
<dbReference type="OrthoDB" id="999025at2759"/>
<sequence>MEEAKNQVFLSLPLILCNVSYFSISLVSVMFSGHLGELQLASATLANSWATVTGFAFMTGLSGALETLCGQGFGAKIEPIFILLHQDPQISKIAAIYLKHLIPGLFAYGFVQNILRFLQTQSIVMPLVWFSILPLGIHFGTVNTLVNQTSLGFKGASLAASISLWISFFLLAMYVFCTKKLKQTWEGLSFESFCYIFTNLKLALPSAAMVCLEEWAFELLVLLAGFMPNSEITTSLIAMCVNTETIAFMFTYGLGAAASTRVSNELGAGNPYKAKNAMAVTLKLSIILTLALVLALTFGHKVWAGVARGCGWQHVVVWANLATFYFIGMPIACLLQFVGKLYDKGLWIGLIRGLCCQVTALLSIILFKKWTKFDFSLESGMSSTNTRLDRVSLLSPDQATHGEEEEEINNELGSCWNKVMDMEEGKNQVRFSLPMILTNVSYFSITLVSVMFAGHLGEIELAGATLANSWATVTGFAFMLEFKAILFVPKRAPFDLFDTTKKLNNIKLYVRRVFIMDNCEELIPDYLSFVKGVVDSDDLPLNISREMMQQNKILKVIWKNLVKKCIEMFFEIAENKEDHNKFYETFSKNIKLGIHEDSQTVNKSRT</sequence>
<feature type="transmembrane region" description="Helical" evidence="9">
    <location>
        <begin position="315"/>
        <end position="339"/>
    </location>
</feature>
<dbReference type="Pfam" id="PF00183">
    <property type="entry name" value="HSP90"/>
    <property type="match status" value="1"/>
</dbReference>
<evidence type="ECO:0000256" key="7">
    <source>
        <dbReference type="ARBA" id="ARBA00023136"/>
    </source>
</evidence>
<feature type="transmembrane region" description="Helical" evidence="9">
    <location>
        <begin position="236"/>
        <end position="258"/>
    </location>
</feature>
<dbReference type="STRING" id="210143.A0A1R3J2E1"/>
<evidence type="ECO:0000256" key="8">
    <source>
        <dbReference type="ARBA" id="ARBA00023186"/>
    </source>
</evidence>
<keyword evidence="7 9" id="KW-0472">Membrane</keyword>
<evidence type="ECO:0000256" key="6">
    <source>
        <dbReference type="ARBA" id="ARBA00022989"/>
    </source>
</evidence>
<protein>
    <recommendedName>
        <fullName evidence="9">Protein DETOXIFICATION</fullName>
    </recommendedName>
    <alternativeName>
        <fullName evidence="9">Multidrug and toxic compound extrusion protein</fullName>
    </alternativeName>
</protein>
<feature type="transmembrane region" description="Helical" evidence="9">
    <location>
        <begin position="93"/>
        <end position="111"/>
    </location>
</feature>
<dbReference type="EMBL" id="AWWV01008859">
    <property type="protein sequence ID" value="OMO88946.1"/>
    <property type="molecule type" value="Genomic_DNA"/>
</dbReference>
<keyword evidence="11" id="KW-1185">Reference proteome</keyword>
<dbReference type="GO" id="GO:0005524">
    <property type="term" value="F:ATP binding"/>
    <property type="evidence" value="ECO:0007669"/>
    <property type="project" value="InterPro"/>
</dbReference>
<feature type="transmembrane region" description="Helical" evidence="9">
    <location>
        <begin position="123"/>
        <end position="146"/>
    </location>
</feature>
<comment type="similarity">
    <text evidence="2">Belongs to the heat shock protein 90 family.</text>
</comment>
<evidence type="ECO:0000256" key="2">
    <source>
        <dbReference type="ARBA" id="ARBA00008239"/>
    </source>
</evidence>
<dbReference type="Pfam" id="PF01554">
    <property type="entry name" value="MatE"/>
    <property type="match status" value="4"/>
</dbReference>
<dbReference type="InterPro" id="IPR002528">
    <property type="entry name" value="MATE_fam"/>
</dbReference>
<dbReference type="CDD" id="cd13132">
    <property type="entry name" value="MATE_eukaryotic"/>
    <property type="match status" value="1"/>
</dbReference>
<accession>A0A1R3J2E1</accession>
<keyword evidence="4" id="KW-0813">Transport</keyword>
<feature type="transmembrane region" description="Helical" evidence="9">
    <location>
        <begin position="436"/>
        <end position="457"/>
    </location>
</feature>
<dbReference type="GO" id="GO:0042910">
    <property type="term" value="F:xenobiotic transmembrane transporter activity"/>
    <property type="evidence" value="ECO:0007669"/>
    <property type="project" value="InterPro"/>
</dbReference>
<dbReference type="GO" id="GO:0140662">
    <property type="term" value="F:ATP-dependent protein folding chaperone"/>
    <property type="evidence" value="ECO:0007669"/>
    <property type="project" value="InterPro"/>
</dbReference>
<evidence type="ECO:0000256" key="1">
    <source>
        <dbReference type="ARBA" id="ARBA00004141"/>
    </source>
</evidence>
<dbReference type="SUPFAM" id="SSF54211">
    <property type="entry name" value="Ribosomal protein S5 domain 2-like"/>
    <property type="match status" value="1"/>
</dbReference>
<evidence type="ECO:0000313" key="10">
    <source>
        <dbReference type="EMBL" id="OMO88946.1"/>
    </source>
</evidence>
<comment type="caution">
    <text evidence="10">The sequence shown here is derived from an EMBL/GenBank/DDBJ whole genome shotgun (WGS) entry which is preliminary data.</text>
</comment>
<keyword evidence="5 9" id="KW-0812">Transmembrane</keyword>
<feature type="transmembrane region" description="Helical" evidence="9">
    <location>
        <begin position="12"/>
        <end position="31"/>
    </location>
</feature>
<reference evidence="10 11" key="1">
    <citation type="submission" date="2013-09" db="EMBL/GenBank/DDBJ databases">
        <title>Corchorus capsularis genome sequencing.</title>
        <authorList>
            <person name="Alam M."/>
            <person name="Haque M.S."/>
            <person name="Islam M.S."/>
            <person name="Emdad E.M."/>
            <person name="Islam M.M."/>
            <person name="Ahmed B."/>
            <person name="Halim A."/>
            <person name="Hossen Q.M.M."/>
            <person name="Hossain M.Z."/>
            <person name="Ahmed R."/>
            <person name="Khan M.M."/>
            <person name="Islam R."/>
            <person name="Rashid M.M."/>
            <person name="Khan S.A."/>
            <person name="Rahman M.S."/>
            <person name="Alam M."/>
        </authorList>
    </citation>
    <scope>NUCLEOTIDE SEQUENCE [LARGE SCALE GENOMIC DNA]</scope>
    <source>
        <strain evidence="11">cv. CVL-1</strain>
        <tissue evidence="10">Whole seedling</tissue>
    </source>
</reference>
<organism evidence="10 11">
    <name type="scientific">Corchorus capsularis</name>
    <name type="common">Jute</name>
    <dbReference type="NCBI Taxonomy" id="210143"/>
    <lineage>
        <taxon>Eukaryota</taxon>
        <taxon>Viridiplantae</taxon>
        <taxon>Streptophyta</taxon>
        <taxon>Embryophyta</taxon>
        <taxon>Tracheophyta</taxon>
        <taxon>Spermatophyta</taxon>
        <taxon>Magnoliopsida</taxon>
        <taxon>eudicotyledons</taxon>
        <taxon>Gunneridae</taxon>
        <taxon>Pentapetalae</taxon>
        <taxon>rosids</taxon>
        <taxon>malvids</taxon>
        <taxon>Malvales</taxon>
        <taxon>Malvaceae</taxon>
        <taxon>Grewioideae</taxon>
        <taxon>Apeibeae</taxon>
        <taxon>Corchorus</taxon>
    </lineage>
</organism>
<feature type="transmembrane region" description="Helical" evidence="9">
    <location>
        <begin position="278"/>
        <end position="303"/>
    </location>
</feature>
<dbReference type="Proteomes" id="UP000188268">
    <property type="component" value="Unassembled WGS sequence"/>
</dbReference>
<dbReference type="Gene3D" id="3.30.230.80">
    <property type="match status" value="1"/>
</dbReference>
<name>A0A1R3J2E1_COCAP</name>
<comment type="subcellular location">
    <subcellularLocation>
        <location evidence="1">Membrane</location>
        <topology evidence="1">Multi-pass membrane protein</topology>
    </subcellularLocation>
</comment>
<evidence type="ECO:0000256" key="5">
    <source>
        <dbReference type="ARBA" id="ARBA00022692"/>
    </source>
</evidence>
<dbReference type="GO" id="GO:0016887">
    <property type="term" value="F:ATP hydrolysis activity"/>
    <property type="evidence" value="ECO:0007669"/>
    <property type="project" value="InterPro"/>
</dbReference>
<dbReference type="InterPro" id="IPR020568">
    <property type="entry name" value="Ribosomal_Su5_D2-typ_SF"/>
</dbReference>
<evidence type="ECO:0000256" key="4">
    <source>
        <dbReference type="ARBA" id="ARBA00022448"/>
    </source>
</evidence>
<dbReference type="GO" id="GO:1990961">
    <property type="term" value="P:xenobiotic detoxification by transmembrane export across the plasma membrane"/>
    <property type="evidence" value="ECO:0007669"/>
    <property type="project" value="InterPro"/>
</dbReference>
<comment type="similarity">
    <text evidence="3 9">Belongs to the multi antimicrobial extrusion (MATE) (TC 2.A.66.1) family.</text>
</comment>
<dbReference type="GO" id="GO:0051082">
    <property type="term" value="F:unfolded protein binding"/>
    <property type="evidence" value="ECO:0007669"/>
    <property type="project" value="InterPro"/>
</dbReference>
<dbReference type="Gramene" id="OMO88946">
    <property type="protein sequence ID" value="OMO88946"/>
    <property type="gene ID" value="CCACVL1_08082"/>
</dbReference>
<dbReference type="PANTHER" id="PTHR11206">
    <property type="entry name" value="MULTIDRUG RESISTANCE PROTEIN"/>
    <property type="match status" value="1"/>
</dbReference>
<feature type="transmembrane region" description="Helical" evidence="9">
    <location>
        <begin position="158"/>
        <end position="177"/>
    </location>
</feature>
<dbReference type="InterPro" id="IPR045069">
    <property type="entry name" value="MATE_euk"/>
</dbReference>
<dbReference type="GO" id="GO:0016020">
    <property type="term" value="C:membrane"/>
    <property type="evidence" value="ECO:0007669"/>
    <property type="project" value="UniProtKB-SubCell"/>
</dbReference>
<dbReference type="GO" id="GO:0015297">
    <property type="term" value="F:antiporter activity"/>
    <property type="evidence" value="ECO:0007669"/>
    <property type="project" value="InterPro"/>
</dbReference>
<keyword evidence="6 9" id="KW-1133">Transmembrane helix</keyword>
<keyword evidence="8" id="KW-0143">Chaperone</keyword>
<keyword evidence="10" id="KW-0346">Stress response</keyword>
<proteinExistence type="inferred from homology"/>
<dbReference type="InterPro" id="IPR001404">
    <property type="entry name" value="Hsp90_fam"/>
</dbReference>
<dbReference type="FunFam" id="3.30.230.80:FF:000001">
    <property type="entry name" value="Heat shock protein 90 alpha"/>
    <property type="match status" value="1"/>
</dbReference>
<evidence type="ECO:0000256" key="9">
    <source>
        <dbReference type="RuleBase" id="RU004914"/>
    </source>
</evidence>
<gene>
    <name evidence="10" type="ORF">CCACVL1_08082</name>
</gene>